<keyword evidence="3" id="KW-1185">Reference proteome</keyword>
<organism evidence="2 3">
    <name type="scientific">Mycena sanguinolenta</name>
    <dbReference type="NCBI Taxonomy" id="230812"/>
    <lineage>
        <taxon>Eukaryota</taxon>
        <taxon>Fungi</taxon>
        <taxon>Dikarya</taxon>
        <taxon>Basidiomycota</taxon>
        <taxon>Agaricomycotina</taxon>
        <taxon>Agaricomycetes</taxon>
        <taxon>Agaricomycetidae</taxon>
        <taxon>Agaricales</taxon>
        <taxon>Marasmiineae</taxon>
        <taxon>Mycenaceae</taxon>
        <taxon>Mycena</taxon>
    </lineage>
</organism>
<accession>A0A8H6YSM2</accession>
<reference evidence="2" key="1">
    <citation type="submission" date="2020-05" db="EMBL/GenBank/DDBJ databases">
        <title>Mycena genomes resolve the evolution of fungal bioluminescence.</title>
        <authorList>
            <person name="Tsai I.J."/>
        </authorList>
    </citation>
    <scope>NUCLEOTIDE SEQUENCE</scope>
    <source>
        <strain evidence="2">160909Yilan</strain>
    </source>
</reference>
<name>A0A8H6YSM2_9AGAR</name>
<dbReference type="AlphaFoldDB" id="A0A8H6YSM2"/>
<proteinExistence type="predicted"/>
<sequence>MTGEWREENDSAVKDAFGKELCLNNSISAAPWLTQANYIFSQLKISSNNEDFKLVYWVIFSLEIGQTTQNPPYGYLFLCSPKDFEITPTDEEASSLGLPSITQRTQVSFFSWDKTVYAGLRKFDESKGFDPESQDLAKELGHPLYEVCVPTSVATKWNFPVDRDDESNYPSLYFMDDEIESNSHLASSCVEVLTMDDENFLEEFFSDERDCSDSYPEDSVLEIESNPSSCNQEPTAENEDSLQDVPPHDAVVGQQYSVRELLELVKFGLIVMLGFTALYEYAGVLL</sequence>
<dbReference type="Proteomes" id="UP000623467">
    <property type="component" value="Unassembled WGS sequence"/>
</dbReference>
<feature type="region of interest" description="Disordered" evidence="1">
    <location>
        <begin position="224"/>
        <end position="247"/>
    </location>
</feature>
<protein>
    <submittedName>
        <fullName evidence="2">Uncharacterized protein</fullName>
    </submittedName>
</protein>
<dbReference type="OrthoDB" id="2936263at2759"/>
<evidence type="ECO:0000313" key="2">
    <source>
        <dbReference type="EMBL" id="KAF7364439.1"/>
    </source>
</evidence>
<evidence type="ECO:0000313" key="3">
    <source>
        <dbReference type="Proteomes" id="UP000623467"/>
    </source>
</evidence>
<gene>
    <name evidence="2" type="ORF">MSAN_01105000</name>
</gene>
<dbReference type="EMBL" id="JACAZH010000007">
    <property type="protein sequence ID" value="KAF7364439.1"/>
    <property type="molecule type" value="Genomic_DNA"/>
</dbReference>
<evidence type="ECO:0000256" key="1">
    <source>
        <dbReference type="SAM" id="MobiDB-lite"/>
    </source>
</evidence>
<comment type="caution">
    <text evidence="2">The sequence shown here is derived from an EMBL/GenBank/DDBJ whole genome shotgun (WGS) entry which is preliminary data.</text>
</comment>
<feature type="compositionally biased region" description="Polar residues" evidence="1">
    <location>
        <begin position="225"/>
        <end position="235"/>
    </location>
</feature>